<evidence type="ECO:0000313" key="4">
    <source>
        <dbReference type="EMBL" id="RUO64850.1"/>
    </source>
</evidence>
<feature type="transmembrane region" description="Helical" evidence="2">
    <location>
        <begin position="36"/>
        <end position="60"/>
    </location>
</feature>
<dbReference type="OrthoDB" id="5432325at2"/>
<reference evidence="5" key="1">
    <citation type="journal article" date="2018" name="Front. Microbiol.">
        <title>Genome-Based Analysis Reveals the Taxonomy and Diversity of the Family Idiomarinaceae.</title>
        <authorList>
            <person name="Liu Y."/>
            <person name="Lai Q."/>
            <person name="Shao Z."/>
        </authorList>
    </citation>
    <scope>NUCLEOTIDE SEQUENCE [LARGE SCALE GENOMIC DNA]</scope>
    <source>
        <strain evidence="5">R22</strain>
    </source>
</reference>
<keyword evidence="5" id="KW-1185">Reference proteome</keyword>
<organism evidence="4 5">
    <name type="scientific">Idiomarina ramblicola</name>
    <dbReference type="NCBI Taxonomy" id="263724"/>
    <lineage>
        <taxon>Bacteria</taxon>
        <taxon>Pseudomonadati</taxon>
        <taxon>Pseudomonadota</taxon>
        <taxon>Gammaproteobacteria</taxon>
        <taxon>Alteromonadales</taxon>
        <taxon>Idiomarinaceae</taxon>
        <taxon>Idiomarina</taxon>
    </lineage>
</organism>
<feature type="region of interest" description="Disordered" evidence="1">
    <location>
        <begin position="142"/>
        <end position="161"/>
    </location>
</feature>
<keyword evidence="2" id="KW-0472">Membrane</keyword>
<keyword evidence="2" id="KW-1133">Transmembrane helix</keyword>
<feature type="compositionally biased region" description="Polar residues" evidence="1">
    <location>
        <begin position="106"/>
        <end position="117"/>
    </location>
</feature>
<evidence type="ECO:0000256" key="2">
    <source>
        <dbReference type="SAM" id="Phobius"/>
    </source>
</evidence>
<evidence type="ECO:0000259" key="3">
    <source>
        <dbReference type="Pfam" id="PF16537"/>
    </source>
</evidence>
<feature type="region of interest" description="Disordered" evidence="1">
    <location>
        <begin position="88"/>
        <end position="121"/>
    </location>
</feature>
<dbReference type="GO" id="GO:0015627">
    <property type="term" value="C:type II protein secretion system complex"/>
    <property type="evidence" value="ECO:0007669"/>
    <property type="project" value="InterPro"/>
</dbReference>
<comment type="caution">
    <text evidence="4">The sequence shown here is derived from an EMBL/GenBank/DDBJ whole genome shotgun (WGS) entry which is preliminary data.</text>
</comment>
<evidence type="ECO:0000256" key="1">
    <source>
        <dbReference type="SAM" id="MobiDB-lite"/>
    </source>
</evidence>
<gene>
    <name evidence="4" type="ORF">CWI78_11800</name>
</gene>
<protein>
    <submittedName>
        <fullName evidence="4">General secretion pathway protein GspB</fullName>
    </submittedName>
</protein>
<dbReference type="Pfam" id="PF16537">
    <property type="entry name" value="T2SSB"/>
    <property type="match status" value="1"/>
</dbReference>
<dbReference type="AlphaFoldDB" id="A0A432YTA0"/>
<evidence type="ECO:0000313" key="5">
    <source>
        <dbReference type="Proteomes" id="UP000288058"/>
    </source>
</evidence>
<dbReference type="RefSeq" id="WP_126782996.1">
    <property type="nucleotide sequence ID" value="NZ_PIQC01000009.1"/>
</dbReference>
<name>A0A432YTA0_9GAMM</name>
<dbReference type="InterPro" id="IPR032389">
    <property type="entry name" value="GspB_C"/>
</dbReference>
<dbReference type="EMBL" id="PIQC01000009">
    <property type="protein sequence ID" value="RUO64850.1"/>
    <property type="molecule type" value="Genomic_DNA"/>
</dbReference>
<sequence>MSSLLKALKQQQSPLLKQRSILDASLMATDNRTRGWAWLIWPAIIVVGGVLGAGAAQWLAKEPEPETVAAERFSWGETETVEAISWDAEPQEETVEVAKSSDLPEPTSTDAAQPEQTEPQREALDLSAVSPDLLQRFEAAVNDTGSNNNDEADTSVIPPLGELSRSFQRQVPAFSYDSHMYRSSASQRWIELNGQRLYEGDALNQLTILRIEPQKVVLVMDSQAFSQAALEDWQP</sequence>
<feature type="domain" description="Type II secretion system protein GspB C-terminal" evidence="3">
    <location>
        <begin position="171"/>
        <end position="227"/>
    </location>
</feature>
<proteinExistence type="predicted"/>
<accession>A0A432YTA0</accession>
<dbReference type="Proteomes" id="UP000288058">
    <property type="component" value="Unassembled WGS sequence"/>
</dbReference>
<keyword evidence="2" id="KW-0812">Transmembrane</keyword>